<proteinExistence type="predicted"/>
<evidence type="ECO:0000313" key="1">
    <source>
        <dbReference type="EMBL" id="MBD2316390.1"/>
    </source>
</evidence>
<comment type="caution">
    <text evidence="1">The sequence shown here is derived from an EMBL/GenBank/DDBJ whole genome shotgun (WGS) entry which is preliminary data.</text>
</comment>
<protein>
    <submittedName>
        <fullName evidence="1">Uncharacterized protein</fullName>
    </submittedName>
</protein>
<name>A0ABR8C7R0_9CYAN</name>
<dbReference type="InterPro" id="IPR012668">
    <property type="entry name" value="CHP02466"/>
</dbReference>
<dbReference type="SUPFAM" id="SSF51197">
    <property type="entry name" value="Clavaminate synthase-like"/>
    <property type="match status" value="1"/>
</dbReference>
<keyword evidence="2" id="KW-1185">Reference proteome</keyword>
<gene>
    <name evidence="1" type="ORF">H6G05_05960</name>
</gene>
<dbReference type="NCBIfam" id="TIGR02466">
    <property type="entry name" value="TIGR02466 family protein"/>
    <property type="match status" value="1"/>
</dbReference>
<organism evidence="1 2">
    <name type="scientific">Phormidium tenue FACHB-1050</name>
    <dbReference type="NCBI Taxonomy" id="2692857"/>
    <lineage>
        <taxon>Bacteria</taxon>
        <taxon>Bacillati</taxon>
        <taxon>Cyanobacteriota</taxon>
        <taxon>Cyanophyceae</taxon>
        <taxon>Oscillatoriophycideae</taxon>
        <taxon>Oscillatoriales</taxon>
        <taxon>Oscillatoriaceae</taxon>
        <taxon>Phormidium</taxon>
    </lineage>
</organism>
<dbReference type="RefSeq" id="WP_190577167.1">
    <property type="nucleotide sequence ID" value="NZ_CAWPQU010000056.1"/>
</dbReference>
<dbReference type="Pfam" id="PF13759">
    <property type="entry name" value="2OG-FeII_Oxy_5"/>
    <property type="match status" value="1"/>
</dbReference>
<dbReference type="EMBL" id="JACJQY010000006">
    <property type="protein sequence ID" value="MBD2316390.1"/>
    <property type="molecule type" value="Genomic_DNA"/>
</dbReference>
<evidence type="ECO:0000313" key="2">
    <source>
        <dbReference type="Proteomes" id="UP000618445"/>
    </source>
</evidence>
<reference evidence="1 2" key="1">
    <citation type="journal article" date="2020" name="ISME J.">
        <title>Comparative genomics reveals insights into cyanobacterial evolution and habitat adaptation.</title>
        <authorList>
            <person name="Chen M.Y."/>
            <person name="Teng W.K."/>
            <person name="Zhao L."/>
            <person name="Hu C.X."/>
            <person name="Zhou Y.K."/>
            <person name="Han B.P."/>
            <person name="Song L.R."/>
            <person name="Shu W.S."/>
        </authorList>
    </citation>
    <scope>NUCLEOTIDE SEQUENCE [LARGE SCALE GENOMIC DNA]</scope>
    <source>
        <strain evidence="1 2">FACHB-1050</strain>
    </source>
</reference>
<sequence>MTTQRDDWFPTPIWHFDIPNYEQLNKKLLQAIYVEKQKDNQGVSWSNGIGWHSKDYLHQRPEFQDIAQIIVNNALESGEEIGFDLKRFTMILGNCWAVVNPKFAFNFVHNHPNSVLSGVYYVKAAENCGGIFFKDSRDVAHMFMPALTELTPWTLQKITYKATEGKMIIFPSWLNHGVEPNLSDEERVCISFNISMTYLTSV</sequence>
<dbReference type="Gene3D" id="2.60.120.620">
    <property type="entry name" value="q2cbj1_9rhob like domain"/>
    <property type="match status" value="1"/>
</dbReference>
<dbReference type="Proteomes" id="UP000618445">
    <property type="component" value="Unassembled WGS sequence"/>
</dbReference>
<accession>A0ABR8C7R0</accession>